<evidence type="ECO:0000256" key="5">
    <source>
        <dbReference type="ARBA" id="ARBA00023180"/>
    </source>
</evidence>
<dbReference type="EMBL" id="JRES01001255">
    <property type="protein sequence ID" value="KNC24169.1"/>
    <property type="molecule type" value="Genomic_DNA"/>
</dbReference>
<feature type="domain" description="Chitin-binding type-2" evidence="7">
    <location>
        <begin position="2260"/>
        <end position="2318"/>
    </location>
</feature>
<sequence length="2392" mass="268000">MDNFNSSFESSYLLAVAFVATLAITAAIDEECVERKLRGLPVHWPNPTDCSSFYRCTNKNIKRELLCPEGKEYNPKTGRCGNKGKNLCRLSLIAPLAAAVDNPCADEVSGTFVADPKSCRSYMICNNNLAYPQTCDAGSFFKTDLSACVPDTQTECWENLCVKKANGVYVKNANDCHSFYVCNNEKAVAQNCPTGSYFNDKSLNCQPGKCPSEEVDTTTHAPETTTPLCEVETTTTCAAPEETTTCATETTTPPCEVETTTTCAAPEETTTCAMETTTPYCEAETTTTCAAEEETTTLANDEDDCSTLNCDTTKCQNVKDGFVYPALNTNAGFCVCQKQKPQYRECPNDAIYHQNLQICVTQDKVCPSSECLQKPDYTTFPASNTTTGFCRCLDGLAAYFDCVERDFIYSETLGFCVKAPSSNGDDCEEETEKLCPGGYSEGDFVPHPDNCMLFYICYEGELVESSCEPGNYFDDEIKACLLDTQGKCPECQVTQTSAGNRRNRRSARAPICVEGVKSAANNCTQYYKCVGGQRLLYGCGRGNFFNPITLACEFDANHLCPDVASCVNGQKTVYLMDKEKYYECVNGRQELKSCDENSYFNKLSLTCVANEECTCPGGYKEGQISAHPDDCDKFYICIAGEQMIHECGKGNYFDKDKLSCEKDVKNICNIEKPCQCPGGYEEGELSPHPKDCDKFYICLDGKQVLQECGENNYFNDYTKTCEPDIYNECWTKTPCTCPGGYEEGDFSAHPTECNKYYICHDGHQVLEDCGTNNRFNNDTLTCEPDTDHVCWPNLCAGQANGALVGNPQQCNTFFLCENEQAIPQSCYEGQYFNTTTHACEADLEAECYKPCENENAGPIKLLPHPTCNKYYFCNGRNTHVGTCDVGSFDIETGVCDATKKCFPNPCDNLPPYATFPDPYDPTKFYICKDKKPMPMKCLDGKEFDHELKICVKVSDPDCDTCTKDGTYPTLNVGNDYEFCVCVDGISTKIECPKDSPYNSEVGICYSNAPCDPTFCLNNKDFEVAENRNDTKSFCMCIDEKPIIVNCPNNSTFNPYIKKCSKYESSPKCLQSMCVDSKNNLKTFNPIDPKKSNGVCVCRQQIATFEPCSYGSTLNTDLTICQLAEINCNSYQCRDLPDKTKIQALTTYNGYCECVKGIATYYNCPNNGEFNVNTEKCETPICDLTKCEPERQRLPASNTTDGYCDCKTGSYESCPSGKKFGKFDTCEPPCVDEVCSGKPDQYLIPSTVNDHSFCICTQVGTPIASYEECNPKSYLFDETKQMCVANSAELCGTDECGDNLGPRPAVDTITGFCLCTQSQDKPVYKECLQGIYDDTKKTCIKTAKDVCDIRQCAGATMEQPITLPSNQSNAEFCYCSSPTDAMLLYCPNYKYYNHAKGMCVSQLSDDCKNGQTQQVEPTCNEYKICLDGKWQHKTCPAGEYFDDVRGYCCLDTEGVCEKKSDCTCLGAYYENEHLPHPINKHMYYVCKDGMLHEHKCPAHRIFSVTQKQCVTGKHPDLTSMGLPQKRSLDFDNEHEFGCLENDRRSVPSNCSQYEICQQQIWQRKTCTNYRYYNPEQKKCLEPRDDFVCTYAKVTSLPSCDASRELQLYQAKTCHQYYRCQEGKWRLKNCGRQQYFNNKKATCLPLPDEPGFQCSNQTLGREENVITSCQHLTQRYYAKNCAMFLLCLDNDWWYQYCPEGMFYNRTLNYCVPDVKQQCKDVVKANVLPIAEEYARDKCQQDGLLRPSAMACNRYFVCVNGKWQMQHCAQREYYDASNAKCSTDNEGVCKDLHKDCLADEKRSVPRNCSAYEQCSSEGKWLKFNCPTNEIYDELTQRCIKNQGICSKHGFKRACRLEETMPFKGNCSRFYYCSEDSWYLGNCAKGFMFSPEKRLCVAHTLEDQCQPLEVASFGNSQSESGLCFDKPDGTSVAHSQDCTRYYICIQQTTSHEMQCSKGSYFEPTLGYCRPNDGSCRLPLTGVCANATDESLVANPTDCQSYYKCSSINGTELLFCPDGQYFHNQTQECRLDQGECRQVVKPVKKCSGFAHGTRLAHEKYCNIYYACVKGLAIPVECPDNYQFNALLGKCMPDLEHTCQDGQLVEGNITYSCANQTDGSYLADLKDCTRYYICSQGEALPKKCGNASYFNSELLLCVPDDGSCPFVTDDNGQQNPVAPDPLMCEGKHGYLLADPFNCNNFYACVHNKLKHERCYDQQFFNTSILQCQPKSSTETSTNSNTTSVDINLITSKTQNPQCLDETTSIHKLCSELGQGTALAEQGDCRRYITCQEPEEEPVSQRCRNGESFDSLLGFCRQNDGTCLLENGQRVGECSGKHGQLARDPKNCRNYFVCINGQKIAQTCQADEYFDKSLNMCMQDTQKVCNPTQTPEEPQKQVG</sequence>
<proteinExistence type="predicted"/>
<dbReference type="PANTHER" id="PTHR23301">
    <property type="entry name" value="CHITIN BINDING PERITROPHIN-A"/>
    <property type="match status" value="1"/>
</dbReference>
<feature type="domain" description="Chitin-binding type-2" evidence="7">
    <location>
        <begin position="2104"/>
        <end position="2160"/>
    </location>
</feature>
<feature type="chain" id="PRO_5005535452" description="Chitin-binding type-2 domain-containing protein" evidence="6">
    <location>
        <begin position="28"/>
        <end position="2392"/>
    </location>
</feature>
<evidence type="ECO:0000256" key="6">
    <source>
        <dbReference type="SAM" id="SignalP"/>
    </source>
</evidence>
<dbReference type="GO" id="GO:0008061">
    <property type="term" value="F:chitin binding"/>
    <property type="evidence" value="ECO:0007669"/>
    <property type="project" value="UniProtKB-KW"/>
</dbReference>
<dbReference type="Gene3D" id="2.170.140.10">
    <property type="entry name" value="Chitin binding domain"/>
    <property type="match status" value="18"/>
</dbReference>
<feature type="domain" description="Chitin-binding type-2" evidence="7">
    <location>
        <begin position="1403"/>
        <end position="1457"/>
    </location>
</feature>
<keyword evidence="1" id="KW-0147">Chitin-binding</keyword>
<feature type="domain" description="Chitin-binding type-2" evidence="7">
    <location>
        <begin position="1664"/>
        <end position="1718"/>
    </location>
</feature>
<feature type="domain" description="Chitin-binding type-2" evidence="7">
    <location>
        <begin position="509"/>
        <end position="562"/>
    </location>
</feature>
<dbReference type="Proteomes" id="UP000037069">
    <property type="component" value="Unassembled WGS sequence"/>
</dbReference>
<keyword evidence="4" id="KW-1015">Disulfide bond</keyword>
<feature type="domain" description="Chitin-binding type-2" evidence="7">
    <location>
        <begin position="2175"/>
        <end position="2231"/>
    </location>
</feature>
<accession>A0A0L0BY04</accession>
<evidence type="ECO:0000256" key="2">
    <source>
        <dbReference type="ARBA" id="ARBA00022729"/>
    </source>
</evidence>
<name>A0A0L0BY04_LUCCU</name>
<keyword evidence="5" id="KW-0325">Glycoprotein</keyword>
<keyword evidence="3" id="KW-0677">Repeat</keyword>
<dbReference type="OrthoDB" id="6020543at2759"/>
<feature type="domain" description="Chitin-binding type-2" evidence="7">
    <location>
        <begin position="1976"/>
        <end position="2033"/>
    </location>
</feature>
<keyword evidence="2 6" id="KW-0732">Signal</keyword>
<evidence type="ECO:0000256" key="3">
    <source>
        <dbReference type="ARBA" id="ARBA00022737"/>
    </source>
</evidence>
<feature type="domain" description="Chitin-binding type-2" evidence="7">
    <location>
        <begin position="432"/>
        <end position="490"/>
    </location>
</feature>
<evidence type="ECO:0000313" key="8">
    <source>
        <dbReference type="EMBL" id="KNC24169.1"/>
    </source>
</evidence>
<feature type="domain" description="Chitin-binding type-2" evidence="7">
    <location>
        <begin position="101"/>
        <end position="158"/>
    </location>
</feature>
<dbReference type="OMA" id="PNENDCG"/>
<dbReference type="InterPro" id="IPR002557">
    <property type="entry name" value="Chitin-bd_dom"/>
</dbReference>
<feature type="domain" description="Chitin-binding type-2" evidence="7">
    <location>
        <begin position="1733"/>
        <end position="1788"/>
    </location>
</feature>
<evidence type="ECO:0000259" key="7">
    <source>
        <dbReference type="PROSITE" id="PS50940"/>
    </source>
</evidence>
<dbReference type="PANTHER" id="PTHR23301:SF0">
    <property type="entry name" value="CHITIN-BINDING TYPE-2 DOMAIN-CONTAINING PROTEIN-RELATED"/>
    <property type="match status" value="1"/>
</dbReference>
<feature type="domain" description="Chitin-binding type-2" evidence="7">
    <location>
        <begin position="1916"/>
        <end position="1973"/>
    </location>
</feature>
<dbReference type="InterPro" id="IPR036508">
    <property type="entry name" value="Chitin-bd_dom_sf"/>
</dbReference>
<evidence type="ECO:0000256" key="4">
    <source>
        <dbReference type="ARBA" id="ARBA00023157"/>
    </source>
</evidence>
<feature type="domain" description="Chitin-binding type-2" evidence="7">
    <location>
        <begin position="161"/>
        <end position="205"/>
    </location>
</feature>
<dbReference type="PROSITE" id="PS50940">
    <property type="entry name" value="CHIT_BIND_II"/>
    <property type="match status" value="25"/>
</dbReference>
<feature type="domain" description="Chitin-binding type-2" evidence="7">
    <location>
        <begin position="1012"/>
        <end position="1070"/>
    </location>
</feature>
<feature type="domain" description="Chitin-binding type-2" evidence="7">
    <location>
        <begin position="1534"/>
        <end position="1589"/>
    </location>
</feature>
<reference evidence="8 9" key="1">
    <citation type="journal article" date="2015" name="Nat. Commun.">
        <title>Lucilia cuprina genome unlocks parasitic fly biology to underpin future interventions.</title>
        <authorList>
            <person name="Anstead C.A."/>
            <person name="Korhonen P.K."/>
            <person name="Young N.D."/>
            <person name="Hall R.S."/>
            <person name="Jex A.R."/>
            <person name="Murali S.C."/>
            <person name="Hughes D.S."/>
            <person name="Lee S.F."/>
            <person name="Perry T."/>
            <person name="Stroehlein A.J."/>
            <person name="Ansell B.R."/>
            <person name="Breugelmans B."/>
            <person name="Hofmann A."/>
            <person name="Qu J."/>
            <person name="Dugan S."/>
            <person name="Lee S.L."/>
            <person name="Chao H."/>
            <person name="Dinh H."/>
            <person name="Han Y."/>
            <person name="Doddapaneni H.V."/>
            <person name="Worley K.C."/>
            <person name="Muzny D.M."/>
            <person name="Ioannidis P."/>
            <person name="Waterhouse R.M."/>
            <person name="Zdobnov E.M."/>
            <person name="James P.J."/>
            <person name="Bagnall N.H."/>
            <person name="Kotze A.C."/>
            <person name="Gibbs R.A."/>
            <person name="Richards S."/>
            <person name="Batterham P."/>
            <person name="Gasser R.B."/>
        </authorList>
    </citation>
    <scope>NUCLEOTIDE SEQUENCE [LARGE SCALE GENOMIC DNA]</scope>
    <source>
        <strain evidence="8 9">LS</strain>
        <tissue evidence="8">Full body</tissue>
    </source>
</reference>
<feature type="domain" description="Chitin-binding type-2" evidence="7">
    <location>
        <begin position="2038"/>
        <end position="2095"/>
    </location>
</feature>
<feature type="domain" description="Chitin-binding type-2" evidence="7">
    <location>
        <begin position="612"/>
        <end position="670"/>
    </location>
</feature>
<gene>
    <name evidence="8" type="ORF">FF38_11149</name>
</gene>
<feature type="domain" description="Chitin-binding type-2" evidence="7">
    <location>
        <begin position="1595"/>
        <end position="1654"/>
    </location>
</feature>
<feature type="domain" description="Chitin-binding type-2" evidence="7">
    <location>
        <begin position="673"/>
        <end position="731"/>
    </location>
</feature>
<evidence type="ECO:0000256" key="1">
    <source>
        <dbReference type="ARBA" id="ARBA00022669"/>
    </source>
</evidence>
<feature type="domain" description="Chitin-binding type-2" evidence="7">
    <location>
        <begin position="1848"/>
        <end position="1903"/>
    </location>
</feature>
<feature type="domain" description="Chitin-binding type-2" evidence="7">
    <location>
        <begin position="903"/>
        <end position="960"/>
    </location>
</feature>
<evidence type="ECO:0000313" key="9">
    <source>
        <dbReference type="Proteomes" id="UP000037069"/>
    </source>
</evidence>
<dbReference type="SMART" id="SM00494">
    <property type="entry name" value="ChtBD2"/>
    <property type="match status" value="33"/>
</dbReference>
<feature type="domain" description="Chitin-binding type-2" evidence="7">
    <location>
        <begin position="29"/>
        <end position="90"/>
    </location>
</feature>
<comment type="caution">
    <text evidence="8">The sequence shown here is derived from an EMBL/GenBank/DDBJ whole genome shotgun (WGS) entry which is preliminary data.</text>
</comment>
<dbReference type="InterPro" id="IPR051940">
    <property type="entry name" value="Chitin_bind-dev_reg"/>
</dbReference>
<feature type="signal peptide" evidence="6">
    <location>
        <begin position="1"/>
        <end position="27"/>
    </location>
</feature>
<feature type="domain" description="Chitin-binding type-2" evidence="7">
    <location>
        <begin position="734"/>
        <end position="790"/>
    </location>
</feature>
<dbReference type="GO" id="GO:0005576">
    <property type="term" value="C:extracellular region"/>
    <property type="evidence" value="ECO:0007669"/>
    <property type="project" value="InterPro"/>
</dbReference>
<feature type="domain" description="Chitin-binding type-2" evidence="7">
    <location>
        <begin position="792"/>
        <end position="849"/>
    </location>
</feature>
<organism evidence="8 9">
    <name type="scientific">Lucilia cuprina</name>
    <name type="common">Green bottle fly</name>
    <name type="synonym">Australian sheep blowfly</name>
    <dbReference type="NCBI Taxonomy" id="7375"/>
    <lineage>
        <taxon>Eukaryota</taxon>
        <taxon>Metazoa</taxon>
        <taxon>Ecdysozoa</taxon>
        <taxon>Arthropoda</taxon>
        <taxon>Hexapoda</taxon>
        <taxon>Insecta</taxon>
        <taxon>Pterygota</taxon>
        <taxon>Neoptera</taxon>
        <taxon>Endopterygota</taxon>
        <taxon>Diptera</taxon>
        <taxon>Brachycera</taxon>
        <taxon>Muscomorpha</taxon>
        <taxon>Oestroidea</taxon>
        <taxon>Calliphoridae</taxon>
        <taxon>Luciliinae</taxon>
        <taxon>Lucilia</taxon>
    </lineage>
</organism>
<dbReference type="SUPFAM" id="SSF57625">
    <property type="entry name" value="Invertebrate chitin-binding proteins"/>
    <property type="match status" value="28"/>
</dbReference>
<feature type="domain" description="Chitin-binding type-2" evidence="7">
    <location>
        <begin position="1790"/>
        <end position="1844"/>
    </location>
</feature>
<dbReference type="Pfam" id="PF01607">
    <property type="entry name" value="CBM_14"/>
    <property type="match status" value="26"/>
</dbReference>
<keyword evidence="9" id="KW-1185">Reference proteome</keyword>
<feature type="domain" description="Chitin-binding type-2" evidence="7">
    <location>
        <begin position="2324"/>
        <end position="2380"/>
    </location>
</feature>
<protein>
    <recommendedName>
        <fullName evidence="7">Chitin-binding type-2 domain-containing protein</fullName>
    </recommendedName>
</protein>